<proteinExistence type="predicted"/>
<evidence type="ECO:0000256" key="2">
    <source>
        <dbReference type="ARBA" id="ARBA00047899"/>
    </source>
</evidence>
<dbReference type="InterPro" id="IPR008266">
    <property type="entry name" value="Tyr_kinase_AS"/>
</dbReference>
<evidence type="ECO:0000313" key="6">
    <source>
        <dbReference type="EMBL" id="TWU72678.1"/>
    </source>
</evidence>
<evidence type="ECO:0000259" key="5">
    <source>
        <dbReference type="Pfam" id="PF17667"/>
    </source>
</evidence>
<evidence type="ECO:0000256" key="3">
    <source>
        <dbReference type="ARBA" id="ARBA00048679"/>
    </source>
</evidence>
<dbReference type="Gene3D" id="1.10.510.10">
    <property type="entry name" value="Transferase(Phosphotransferase) domain 1"/>
    <property type="match status" value="1"/>
</dbReference>
<feature type="region of interest" description="Disordered" evidence="4">
    <location>
        <begin position="519"/>
        <end position="560"/>
    </location>
</feature>
<dbReference type="PANTHER" id="PTHR38248:SF2">
    <property type="entry name" value="FUNK1 11"/>
    <property type="match status" value="1"/>
</dbReference>
<sequence length="787" mass="89073">MSDQSRLELINANPIGNELDIFRVLFTSICTKRNLASTADTLHQLGTQDLKMLTGILIYSLESLPVPNSLHSTSRSATLRSDLLQLTTTIAAGSFDFDRIKPLLEMAISNKTQDAQIWDFVSTVAAETTPPPLLPLQQTPLTQNTSSLVVNSSEFRQNVDPILKLELENLYVGIPNFFQTFFRDIIELDIVSKAVFNKCTEGNSPLFKQGWSGWPADAKESDVLTWMSGLIIELEAFADNHIPTSTTGRRKLLAQPKTPLEGSTSKRSMDIGFVDSDITYKPYSTNSRYRWAHILIIIELKSNPKADIEAVAWIDLARYAREVLAAQDTRRFILGFTLCGSLIRVWEFDRLGGIASEQFDINTEEGGLQFVAIILGFLRMDQELLGFDPTILTAGGQKYMEIQRNGQTERLIIDKVIKRAACIAGRATTCWKAHRSDEPRIALVIKDSWQYTDRDEEGELIQEATQKGVINIARYYHHETVRVRRMDDDIENNIRRGINITKATNYRVGRAMQPLSKSVSSILHGGQNSRSGMKRGSSETHLTLPPSKRSRSASPTKASCQLPNRVHRRVILVDYGKPIYKASSRVALLAALERCIEGHESLYNAGFLHRDISINNLLINEDKDNPSWAAFLIDLDLAIRNQREHARAKRKTGTRAFMAIGALCGNQHSFMHDLESFFWVLFWICIHYSGPNECARVVPLFDAWNYANLDELVMLKSGLISQEQWFLYQIGQSFTPYFEPMAPWVNRLRRLVFPGGKPWADGEDHGLYARMRRLLQEAMRDPKLAQD</sequence>
<protein>
    <recommendedName>
        <fullName evidence="1">non-specific serine/threonine protein kinase</fullName>
        <ecNumber evidence="1">2.7.11.1</ecNumber>
    </recommendedName>
</protein>
<accession>A0A5C6G7U8</accession>
<dbReference type="EC" id="2.7.11.1" evidence="1"/>
<dbReference type="InterPro" id="IPR011009">
    <property type="entry name" value="Kinase-like_dom_sf"/>
</dbReference>
<dbReference type="InterPro" id="IPR040976">
    <property type="entry name" value="Pkinase_fungal"/>
</dbReference>
<name>A0A5C6G7U8_METRR</name>
<comment type="caution">
    <text evidence="6">The sequence shown here is derived from an EMBL/GenBank/DDBJ whole genome shotgun (WGS) entry which is preliminary data.</text>
</comment>
<comment type="catalytic activity">
    <reaction evidence="3">
        <text>L-seryl-[protein] + ATP = O-phospho-L-seryl-[protein] + ADP + H(+)</text>
        <dbReference type="Rhea" id="RHEA:17989"/>
        <dbReference type="Rhea" id="RHEA-COMP:9863"/>
        <dbReference type="Rhea" id="RHEA-COMP:11604"/>
        <dbReference type="ChEBI" id="CHEBI:15378"/>
        <dbReference type="ChEBI" id="CHEBI:29999"/>
        <dbReference type="ChEBI" id="CHEBI:30616"/>
        <dbReference type="ChEBI" id="CHEBI:83421"/>
        <dbReference type="ChEBI" id="CHEBI:456216"/>
        <dbReference type="EC" id="2.7.11.1"/>
    </reaction>
</comment>
<comment type="catalytic activity">
    <reaction evidence="2">
        <text>L-threonyl-[protein] + ATP = O-phospho-L-threonyl-[protein] + ADP + H(+)</text>
        <dbReference type="Rhea" id="RHEA:46608"/>
        <dbReference type="Rhea" id="RHEA-COMP:11060"/>
        <dbReference type="Rhea" id="RHEA-COMP:11605"/>
        <dbReference type="ChEBI" id="CHEBI:15378"/>
        <dbReference type="ChEBI" id="CHEBI:30013"/>
        <dbReference type="ChEBI" id="CHEBI:30616"/>
        <dbReference type="ChEBI" id="CHEBI:61977"/>
        <dbReference type="ChEBI" id="CHEBI:456216"/>
        <dbReference type="EC" id="2.7.11.1"/>
    </reaction>
</comment>
<dbReference type="PROSITE" id="PS00109">
    <property type="entry name" value="PROTEIN_KINASE_TYR"/>
    <property type="match status" value="1"/>
</dbReference>
<dbReference type="SUPFAM" id="SSF56112">
    <property type="entry name" value="Protein kinase-like (PK-like)"/>
    <property type="match status" value="1"/>
</dbReference>
<reference evidence="7" key="1">
    <citation type="submission" date="2018-12" db="EMBL/GenBank/DDBJ databases">
        <title>The complete genome of Metarhizium rileyi, a key fungal pathogen of Lepidoptera.</title>
        <authorList>
            <person name="Binneck E."/>
            <person name="Lastra C.C.L."/>
            <person name="Sosa-Gomez D.R."/>
        </authorList>
    </citation>
    <scope>NUCLEOTIDE SEQUENCE [LARGE SCALE GENOMIC DNA]</scope>
    <source>
        <strain evidence="7">Cep018-CH2</strain>
    </source>
</reference>
<feature type="domain" description="Fungal-type protein kinase" evidence="5">
    <location>
        <begin position="269"/>
        <end position="685"/>
    </location>
</feature>
<dbReference type="AlphaFoldDB" id="A0A5C6G7U8"/>
<dbReference type="GO" id="GO:0004674">
    <property type="term" value="F:protein serine/threonine kinase activity"/>
    <property type="evidence" value="ECO:0007669"/>
    <property type="project" value="UniProtKB-EC"/>
</dbReference>
<gene>
    <name evidence="6" type="ORF">ED733_003172</name>
</gene>
<evidence type="ECO:0000313" key="7">
    <source>
        <dbReference type="Proteomes" id="UP000317257"/>
    </source>
</evidence>
<organism evidence="6 7">
    <name type="scientific">Metarhizium rileyi (strain RCEF 4871)</name>
    <name type="common">Nomuraea rileyi</name>
    <dbReference type="NCBI Taxonomy" id="1649241"/>
    <lineage>
        <taxon>Eukaryota</taxon>
        <taxon>Fungi</taxon>
        <taxon>Dikarya</taxon>
        <taxon>Ascomycota</taxon>
        <taxon>Pezizomycotina</taxon>
        <taxon>Sordariomycetes</taxon>
        <taxon>Hypocreomycetidae</taxon>
        <taxon>Hypocreales</taxon>
        <taxon>Clavicipitaceae</taxon>
        <taxon>Metarhizium</taxon>
    </lineage>
</organism>
<dbReference type="Pfam" id="PF17667">
    <property type="entry name" value="Pkinase_fungal"/>
    <property type="match status" value="1"/>
</dbReference>
<dbReference type="Proteomes" id="UP000317257">
    <property type="component" value="Unassembled WGS sequence"/>
</dbReference>
<dbReference type="PANTHER" id="PTHR38248">
    <property type="entry name" value="FUNK1 6"/>
    <property type="match status" value="1"/>
</dbReference>
<feature type="compositionally biased region" description="Polar residues" evidence="4">
    <location>
        <begin position="519"/>
        <end position="531"/>
    </location>
</feature>
<evidence type="ECO:0000256" key="1">
    <source>
        <dbReference type="ARBA" id="ARBA00012513"/>
    </source>
</evidence>
<evidence type="ECO:0000256" key="4">
    <source>
        <dbReference type="SAM" id="MobiDB-lite"/>
    </source>
</evidence>
<dbReference type="EMBL" id="SBHS01000025">
    <property type="protein sequence ID" value="TWU72678.1"/>
    <property type="molecule type" value="Genomic_DNA"/>
</dbReference>